<comment type="caution">
    <text evidence="2">The sequence shown here is derived from an EMBL/GenBank/DDBJ whole genome shotgun (WGS) entry which is preliminary data.</text>
</comment>
<evidence type="ECO:0000313" key="2">
    <source>
        <dbReference type="EMBL" id="KAK9724656.1"/>
    </source>
</evidence>
<accession>A0AAW1KZ98</accession>
<sequence>MSDSEVYSPPTAANSKNLDDHLYISSFDQHCMQLLGYMFTGHNFITWKRDSYHDLISKNKEGFVDGSVKQPDKNDKRYHQWIRYDLMVMKWLLNSIEPRIRDTVQYVSSAKELWSELVERYDQTNSVEIYQLRMELTDISQENAPLIENYSKLMKNWESVDHLDPIPTCTCGAIDLCSCKLLKSVVDRDSNNKLIQFLM</sequence>
<feature type="domain" description="Retrotransposon Copia-like N-terminal" evidence="1">
    <location>
        <begin position="26"/>
        <end position="72"/>
    </location>
</feature>
<dbReference type="PANTHER" id="PTHR37610">
    <property type="entry name" value="CCHC-TYPE DOMAIN-CONTAINING PROTEIN"/>
    <property type="match status" value="1"/>
</dbReference>
<dbReference type="InterPro" id="IPR029472">
    <property type="entry name" value="Copia-like_N"/>
</dbReference>
<reference evidence="2" key="1">
    <citation type="submission" date="2024-03" db="EMBL/GenBank/DDBJ databases">
        <title>WGS assembly of Saponaria officinalis var. Norfolk2.</title>
        <authorList>
            <person name="Jenkins J."/>
            <person name="Shu S."/>
            <person name="Grimwood J."/>
            <person name="Barry K."/>
            <person name="Goodstein D."/>
            <person name="Schmutz J."/>
            <person name="Leebens-Mack J."/>
            <person name="Osbourn A."/>
        </authorList>
    </citation>
    <scope>NUCLEOTIDE SEQUENCE [LARGE SCALE GENOMIC DNA]</scope>
    <source>
        <strain evidence="2">JIC</strain>
    </source>
</reference>
<name>A0AAW1KZ98_SAPOF</name>
<organism evidence="2 3">
    <name type="scientific">Saponaria officinalis</name>
    <name type="common">Common soapwort</name>
    <name type="synonym">Lychnis saponaria</name>
    <dbReference type="NCBI Taxonomy" id="3572"/>
    <lineage>
        <taxon>Eukaryota</taxon>
        <taxon>Viridiplantae</taxon>
        <taxon>Streptophyta</taxon>
        <taxon>Embryophyta</taxon>
        <taxon>Tracheophyta</taxon>
        <taxon>Spermatophyta</taxon>
        <taxon>Magnoliopsida</taxon>
        <taxon>eudicotyledons</taxon>
        <taxon>Gunneridae</taxon>
        <taxon>Pentapetalae</taxon>
        <taxon>Caryophyllales</taxon>
        <taxon>Caryophyllaceae</taxon>
        <taxon>Caryophylleae</taxon>
        <taxon>Saponaria</taxon>
    </lineage>
</organism>
<evidence type="ECO:0000313" key="3">
    <source>
        <dbReference type="Proteomes" id="UP001443914"/>
    </source>
</evidence>
<keyword evidence="3" id="KW-1185">Reference proteome</keyword>
<dbReference type="Pfam" id="PF14244">
    <property type="entry name" value="Retrotran_gag_3"/>
    <property type="match status" value="1"/>
</dbReference>
<dbReference type="PANTHER" id="PTHR37610:SF40">
    <property type="entry name" value="OS01G0909600 PROTEIN"/>
    <property type="match status" value="1"/>
</dbReference>
<protein>
    <recommendedName>
        <fullName evidence="1">Retrotransposon Copia-like N-terminal domain-containing protein</fullName>
    </recommendedName>
</protein>
<dbReference type="Proteomes" id="UP001443914">
    <property type="component" value="Unassembled WGS sequence"/>
</dbReference>
<dbReference type="EMBL" id="JBDFQZ010000005">
    <property type="protein sequence ID" value="KAK9724656.1"/>
    <property type="molecule type" value="Genomic_DNA"/>
</dbReference>
<gene>
    <name evidence="2" type="ORF">RND81_05G090200</name>
</gene>
<proteinExistence type="predicted"/>
<dbReference type="AlphaFoldDB" id="A0AAW1KZ98"/>
<evidence type="ECO:0000259" key="1">
    <source>
        <dbReference type="Pfam" id="PF14244"/>
    </source>
</evidence>